<protein>
    <submittedName>
        <fullName evidence="1">Uncharacterized protein</fullName>
    </submittedName>
</protein>
<evidence type="ECO:0000313" key="1">
    <source>
        <dbReference type="EMBL" id="CAG9938556.1"/>
    </source>
</evidence>
<accession>A0ACA9TDI8</accession>
<gene>
    <name evidence="1" type="ORF">CRV2_00006982</name>
</gene>
<dbReference type="Proteomes" id="UP000836387">
    <property type="component" value="Unassembled WGS sequence"/>
</dbReference>
<dbReference type="EMBL" id="CADEHS020000003">
    <property type="protein sequence ID" value="CAG9938556.1"/>
    <property type="molecule type" value="Genomic_DNA"/>
</dbReference>
<organism evidence="1 2">
    <name type="scientific">Clonostachys rosea f. rosea IK726</name>
    <dbReference type="NCBI Taxonomy" id="1349383"/>
    <lineage>
        <taxon>Eukaryota</taxon>
        <taxon>Fungi</taxon>
        <taxon>Dikarya</taxon>
        <taxon>Ascomycota</taxon>
        <taxon>Pezizomycotina</taxon>
        <taxon>Sordariomycetes</taxon>
        <taxon>Hypocreomycetidae</taxon>
        <taxon>Hypocreales</taxon>
        <taxon>Bionectriaceae</taxon>
        <taxon>Clonostachys</taxon>
    </lineage>
</organism>
<evidence type="ECO:0000313" key="2">
    <source>
        <dbReference type="Proteomes" id="UP000836387"/>
    </source>
</evidence>
<proteinExistence type="predicted"/>
<reference evidence="1" key="2">
    <citation type="submission" date="2021-10" db="EMBL/GenBank/DDBJ databases">
        <authorList>
            <person name="Piombo E."/>
        </authorList>
    </citation>
    <scope>NUCLEOTIDE SEQUENCE</scope>
</reference>
<sequence length="202" mass="22171">MGCTPRQSGVPRDLSRARCLKAGAKDGALLKYSSDESLGNVCKIVPERNLFDVTKSGSDFLLDLLQHRATTSLFEQYSGNSNGDPGDLDFIEEMIGTGGLQHADYRDSCFTSSSKPRNWSGALLCCRYVYCVANGWHAVPAEVYGWREVLVDLAAFMRRLAIAALPINDLNPCFHFSLALAVGLKVAARSAVIKIREHTERV</sequence>
<keyword evidence="2" id="KW-1185">Reference proteome</keyword>
<reference evidence="1" key="1">
    <citation type="submission" date="2020-04" db="EMBL/GenBank/DDBJ databases">
        <authorList>
            <person name="Broberg M."/>
        </authorList>
    </citation>
    <scope>NUCLEOTIDE SEQUENCE</scope>
</reference>
<name>A0ACA9TDI8_BIOOC</name>
<comment type="caution">
    <text evidence="1">The sequence shown here is derived from an EMBL/GenBank/DDBJ whole genome shotgun (WGS) entry which is preliminary data.</text>
</comment>